<feature type="chain" id="PRO_5020717519" evidence="1">
    <location>
        <begin position="20"/>
        <end position="148"/>
    </location>
</feature>
<evidence type="ECO:0000256" key="1">
    <source>
        <dbReference type="SAM" id="SignalP"/>
    </source>
</evidence>
<protein>
    <submittedName>
        <fullName evidence="2">Copper resistance protein CopZ</fullName>
    </submittedName>
</protein>
<keyword evidence="1" id="KW-0732">Signal</keyword>
<organism evidence="2 3">
    <name type="scientific">Seongchinamella unica</name>
    <dbReference type="NCBI Taxonomy" id="2547392"/>
    <lineage>
        <taxon>Bacteria</taxon>
        <taxon>Pseudomonadati</taxon>
        <taxon>Pseudomonadota</taxon>
        <taxon>Gammaproteobacteria</taxon>
        <taxon>Cellvibrionales</taxon>
        <taxon>Halieaceae</taxon>
        <taxon>Seongchinamella</taxon>
    </lineage>
</organism>
<dbReference type="Pfam" id="PF05573">
    <property type="entry name" value="NosL"/>
    <property type="match status" value="1"/>
</dbReference>
<dbReference type="Proteomes" id="UP000295554">
    <property type="component" value="Unassembled WGS sequence"/>
</dbReference>
<accession>A0A4V2ZXF5</accession>
<keyword evidence="3" id="KW-1185">Reference proteome</keyword>
<feature type="signal peptide" evidence="1">
    <location>
        <begin position="1"/>
        <end position="19"/>
    </location>
</feature>
<dbReference type="PANTHER" id="PTHR41247:SF1">
    <property type="entry name" value="HTH-TYPE TRANSCRIPTIONAL REPRESSOR YCNK"/>
    <property type="match status" value="1"/>
</dbReference>
<dbReference type="SUPFAM" id="SSF160387">
    <property type="entry name" value="NosL/MerB-like"/>
    <property type="match status" value="1"/>
</dbReference>
<comment type="caution">
    <text evidence="2">The sequence shown here is derived from an EMBL/GenBank/DDBJ whole genome shotgun (WGS) entry which is preliminary data.</text>
</comment>
<name>A0A4V2ZXF5_9GAMM</name>
<reference evidence="2 3" key="1">
    <citation type="submission" date="2019-03" db="EMBL/GenBank/DDBJ databases">
        <title>Seongchinamella monodicae gen. nov., sp. nov., a novel member of the Gammaproteobacteria isolated from a tidal mudflat of beach.</title>
        <authorList>
            <person name="Yang H.G."/>
            <person name="Kang J.W."/>
            <person name="Lee S.D."/>
        </authorList>
    </citation>
    <scope>NUCLEOTIDE SEQUENCE [LARGE SCALE GENOMIC DNA]</scope>
    <source>
        <strain evidence="2 3">GH4-78</strain>
    </source>
</reference>
<dbReference type="AlphaFoldDB" id="A0A4V2ZXF5"/>
<dbReference type="PROSITE" id="PS51257">
    <property type="entry name" value="PROKAR_LIPOPROTEIN"/>
    <property type="match status" value="1"/>
</dbReference>
<dbReference type="OrthoDB" id="982633at2"/>
<evidence type="ECO:0000313" key="3">
    <source>
        <dbReference type="Proteomes" id="UP000295554"/>
    </source>
</evidence>
<gene>
    <name evidence="2" type="ORF">E2F43_00230</name>
</gene>
<sequence length="148" mass="16206">MNCKHLLAALCCSFLFACADDSMTVKPAPEPVTRDDTGYFCGMIVEDHAGPKSQIFVAGEPDPLWFTTARDGVAFQRLPEETRPILAFYVSAVDLGGWDHPEHDLASMIDAERAWFVIGSDRKGSMGAPEAIPFSEEPAALAFLAVWR</sequence>
<evidence type="ECO:0000313" key="2">
    <source>
        <dbReference type="EMBL" id="TDG14705.1"/>
    </source>
</evidence>
<dbReference type="PANTHER" id="PTHR41247">
    <property type="entry name" value="HTH-TYPE TRANSCRIPTIONAL REPRESSOR YCNK"/>
    <property type="match status" value="1"/>
</dbReference>
<dbReference type="Gene3D" id="3.30.70.2050">
    <property type="match status" value="1"/>
</dbReference>
<proteinExistence type="predicted"/>
<dbReference type="EMBL" id="SMSE01000001">
    <property type="protein sequence ID" value="TDG14705.1"/>
    <property type="molecule type" value="Genomic_DNA"/>
</dbReference>
<dbReference type="Gene3D" id="3.30.70.2060">
    <property type="match status" value="1"/>
</dbReference>
<dbReference type="RefSeq" id="WP_133208882.1">
    <property type="nucleotide sequence ID" value="NZ_SMSE01000001.1"/>
</dbReference>
<dbReference type="InterPro" id="IPR008719">
    <property type="entry name" value="N2O_reductase_NosL"/>
</dbReference>